<name>A0A0V0HK10_SOLCH</name>
<protein>
    <submittedName>
        <fullName evidence="1">Putative ovule protein</fullName>
    </submittedName>
</protein>
<proteinExistence type="predicted"/>
<organism evidence="1">
    <name type="scientific">Solanum chacoense</name>
    <name type="common">Chaco potato</name>
    <dbReference type="NCBI Taxonomy" id="4108"/>
    <lineage>
        <taxon>Eukaryota</taxon>
        <taxon>Viridiplantae</taxon>
        <taxon>Streptophyta</taxon>
        <taxon>Embryophyta</taxon>
        <taxon>Tracheophyta</taxon>
        <taxon>Spermatophyta</taxon>
        <taxon>Magnoliopsida</taxon>
        <taxon>eudicotyledons</taxon>
        <taxon>Gunneridae</taxon>
        <taxon>Pentapetalae</taxon>
        <taxon>asterids</taxon>
        <taxon>lamiids</taxon>
        <taxon>Solanales</taxon>
        <taxon>Solanaceae</taxon>
        <taxon>Solanoideae</taxon>
        <taxon>Solaneae</taxon>
        <taxon>Solanum</taxon>
    </lineage>
</organism>
<dbReference type="EMBL" id="GEDG01018555">
    <property type="protein sequence ID" value="JAP20687.1"/>
    <property type="molecule type" value="Transcribed_RNA"/>
</dbReference>
<evidence type="ECO:0000313" key="1">
    <source>
        <dbReference type="EMBL" id="JAP20687.1"/>
    </source>
</evidence>
<dbReference type="AlphaFoldDB" id="A0A0V0HK10"/>
<accession>A0A0V0HK10</accession>
<reference evidence="1" key="1">
    <citation type="submission" date="2015-12" db="EMBL/GenBank/DDBJ databases">
        <title>Gene expression during late stages of embryo sac development: a critical building block for successful pollen-pistil interactions.</title>
        <authorList>
            <person name="Liu Y."/>
            <person name="Joly V."/>
            <person name="Sabar M."/>
            <person name="Matton D.P."/>
        </authorList>
    </citation>
    <scope>NUCLEOTIDE SEQUENCE</scope>
</reference>
<sequence>MQGTSFVPKKLPEDKDNCIIPNILEFLFNFFIQFFRKDHTISKYNPYPQRVFISYKYPSLFVSLYLSIYSRHDWELHFLTKRTVFLVKV</sequence>